<feature type="compositionally biased region" description="Basic and acidic residues" evidence="3">
    <location>
        <begin position="1"/>
        <end position="12"/>
    </location>
</feature>
<evidence type="ECO:0000256" key="3">
    <source>
        <dbReference type="SAM" id="MobiDB-lite"/>
    </source>
</evidence>
<feature type="domain" description="N-acetyltransferase" evidence="4">
    <location>
        <begin position="55"/>
        <end position="193"/>
    </location>
</feature>
<protein>
    <recommendedName>
        <fullName evidence="4">N-acetyltransferase domain-containing protein</fullName>
    </recommendedName>
</protein>
<dbReference type="GO" id="GO:0016747">
    <property type="term" value="F:acyltransferase activity, transferring groups other than amino-acyl groups"/>
    <property type="evidence" value="ECO:0007669"/>
    <property type="project" value="InterPro"/>
</dbReference>
<accession>A0A2W5ACY4</accession>
<evidence type="ECO:0000256" key="1">
    <source>
        <dbReference type="ARBA" id="ARBA00022679"/>
    </source>
</evidence>
<comment type="caution">
    <text evidence="5">The sequence shown here is derived from an EMBL/GenBank/DDBJ whole genome shotgun (WGS) entry which is preliminary data.</text>
</comment>
<reference evidence="5 6" key="1">
    <citation type="submission" date="2017-08" db="EMBL/GenBank/DDBJ databases">
        <title>Infants hospitalized years apart are colonized by the same room-sourced microbial strains.</title>
        <authorList>
            <person name="Brooks B."/>
            <person name="Olm M.R."/>
            <person name="Firek B.A."/>
            <person name="Baker R."/>
            <person name="Thomas B.C."/>
            <person name="Morowitz M.J."/>
            <person name="Banfield J.F."/>
        </authorList>
    </citation>
    <scope>NUCLEOTIDE SEQUENCE [LARGE SCALE GENOMIC DNA]</scope>
    <source>
        <strain evidence="5">S2_018_000_R2_101</strain>
    </source>
</reference>
<dbReference type="InterPro" id="IPR050832">
    <property type="entry name" value="Bact_Acetyltransf"/>
</dbReference>
<feature type="region of interest" description="Disordered" evidence="3">
    <location>
        <begin position="1"/>
        <end position="23"/>
    </location>
</feature>
<keyword evidence="2" id="KW-0012">Acyltransferase</keyword>
<dbReference type="InterPro" id="IPR016181">
    <property type="entry name" value="Acyl_CoA_acyltransferase"/>
</dbReference>
<organism evidence="5 6">
    <name type="scientific">Sphingomonas sanxanigenens</name>
    <dbReference type="NCBI Taxonomy" id="397260"/>
    <lineage>
        <taxon>Bacteria</taxon>
        <taxon>Pseudomonadati</taxon>
        <taxon>Pseudomonadota</taxon>
        <taxon>Alphaproteobacteria</taxon>
        <taxon>Sphingomonadales</taxon>
        <taxon>Sphingomonadaceae</taxon>
        <taxon>Sphingomonas</taxon>
    </lineage>
</organism>
<name>A0A2W5ACY4_9SPHN</name>
<gene>
    <name evidence="5" type="ORF">DI623_04650</name>
</gene>
<dbReference type="Gene3D" id="3.40.630.30">
    <property type="match status" value="1"/>
</dbReference>
<dbReference type="Pfam" id="PF00583">
    <property type="entry name" value="Acetyltransf_1"/>
    <property type="match status" value="1"/>
</dbReference>
<dbReference type="Proteomes" id="UP000249066">
    <property type="component" value="Unassembled WGS sequence"/>
</dbReference>
<evidence type="ECO:0000313" key="6">
    <source>
        <dbReference type="Proteomes" id="UP000249066"/>
    </source>
</evidence>
<dbReference type="CDD" id="cd04301">
    <property type="entry name" value="NAT_SF"/>
    <property type="match status" value="1"/>
</dbReference>
<dbReference type="InterPro" id="IPR000182">
    <property type="entry name" value="GNAT_dom"/>
</dbReference>
<dbReference type="AlphaFoldDB" id="A0A2W5ACY4"/>
<evidence type="ECO:0000313" key="5">
    <source>
        <dbReference type="EMBL" id="PZO91007.1"/>
    </source>
</evidence>
<keyword evidence="1" id="KW-0808">Transferase</keyword>
<evidence type="ECO:0000259" key="4">
    <source>
        <dbReference type="PROSITE" id="PS51186"/>
    </source>
</evidence>
<proteinExistence type="predicted"/>
<dbReference type="SUPFAM" id="SSF55729">
    <property type="entry name" value="Acyl-CoA N-acyltransferases (Nat)"/>
    <property type="match status" value="1"/>
</dbReference>
<evidence type="ECO:0000256" key="2">
    <source>
        <dbReference type="ARBA" id="ARBA00023315"/>
    </source>
</evidence>
<dbReference type="PROSITE" id="PS51186">
    <property type="entry name" value="GNAT"/>
    <property type="match status" value="1"/>
</dbReference>
<dbReference type="EMBL" id="QFNN01000016">
    <property type="protein sequence ID" value="PZO91007.1"/>
    <property type="molecule type" value="Genomic_DNA"/>
</dbReference>
<dbReference type="PANTHER" id="PTHR43877">
    <property type="entry name" value="AMINOALKYLPHOSPHONATE N-ACETYLTRANSFERASE-RELATED-RELATED"/>
    <property type="match status" value="1"/>
</dbReference>
<sequence length="193" mass="20971">MQGNYKMEERALPQKGAGAGAGAVRPNEAMGAPYWAQTAAELAESAHFFARTIGGDPRYISHGEIQCGLSPDGKAWADDLDALLVEDMEDIGPERSVLVARDADGAMVAASIVLWVETPRIRYAVIEDLSVDPAARSHGVGATMIAAIEAEAKRRDMGWFFLESGKDNERAHAFFERHGFQTVSHVFAKRLVL</sequence>